<proteinExistence type="predicted"/>
<dbReference type="Proteomes" id="UP000807469">
    <property type="component" value="Unassembled WGS sequence"/>
</dbReference>
<gene>
    <name evidence="1" type="ORF">BDN70DRAFT_84388</name>
</gene>
<dbReference type="OrthoDB" id="2945538at2759"/>
<evidence type="ECO:0000313" key="2">
    <source>
        <dbReference type="Proteomes" id="UP000807469"/>
    </source>
</evidence>
<sequence>MPCMDTLFEECRCELSTCPFTVCRIKLAKLHPRQAVAEARQESAASPFVLKIATATLRDARYRRSDAATMFIRHILEGEPTDGEAPHWDYAVLGLFNVFASIDADKSGYRDAGIKREILNAYPKIMEVVSRDIDLLSGPEPNIERRRAIVCGLIAWCTTETVMQKTMYDEYSLKIVIHCWLHSPPPDQNRRSIAMVPIEQILHPYAKAGPCYKPPPNHVYDTIQSFGMTTFVSLISNGERRPRLLGSDSKQGTQAVNIRYTTTDKAYGVRRIDLPGRHRRSGISLP</sequence>
<reference evidence="1" key="1">
    <citation type="submission" date="2020-11" db="EMBL/GenBank/DDBJ databases">
        <authorList>
            <consortium name="DOE Joint Genome Institute"/>
            <person name="Ahrendt S."/>
            <person name="Riley R."/>
            <person name="Andreopoulos W."/>
            <person name="Labutti K."/>
            <person name="Pangilinan J."/>
            <person name="Ruiz-Duenas F.J."/>
            <person name="Barrasa J.M."/>
            <person name="Sanchez-Garcia M."/>
            <person name="Camarero S."/>
            <person name="Miyauchi S."/>
            <person name="Serrano A."/>
            <person name="Linde D."/>
            <person name="Babiker R."/>
            <person name="Drula E."/>
            <person name="Ayuso-Fernandez I."/>
            <person name="Pacheco R."/>
            <person name="Padilla G."/>
            <person name="Ferreira P."/>
            <person name="Barriuso J."/>
            <person name="Kellner H."/>
            <person name="Castanera R."/>
            <person name="Alfaro M."/>
            <person name="Ramirez L."/>
            <person name="Pisabarro A.G."/>
            <person name="Kuo A."/>
            <person name="Tritt A."/>
            <person name="Lipzen A."/>
            <person name="He G."/>
            <person name="Yan M."/>
            <person name="Ng V."/>
            <person name="Cullen D."/>
            <person name="Martin F."/>
            <person name="Rosso M.-N."/>
            <person name="Henrissat B."/>
            <person name="Hibbett D."/>
            <person name="Martinez A.T."/>
            <person name="Grigoriev I.V."/>
        </authorList>
    </citation>
    <scope>NUCLEOTIDE SEQUENCE</scope>
    <source>
        <strain evidence="1">CIRM-BRFM 674</strain>
    </source>
</reference>
<evidence type="ECO:0000313" key="1">
    <source>
        <dbReference type="EMBL" id="KAF9484699.1"/>
    </source>
</evidence>
<name>A0A9P5ZBN1_9AGAR</name>
<keyword evidence="2" id="KW-1185">Reference proteome</keyword>
<dbReference type="AlphaFoldDB" id="A0A9P5ZBN1"/>
<organism evidence="1 2">
    <name type="scientific">Pholiota conissans</name>
    <dbReference type="NCBI Taxonomy" id="109636"/>
    <lineage>
        <taxon>Eukaryota</taxon>
        <taxon>Fungi</taxon>
        <taxon>Dikarya</taxon>
        <taxon>Basidiomycota</taxon>
        <taxon>Agaricomycotina</taxon>
        <taxon>Agaricomycetes</taxon>
        <taxon>Agaricomycetidae</taxon>
        <taxon>Agaricales</taxon>
        <taxon>Agaricineae</taxon>
        <taxon>Strophariaceae</taxon>
        <taxon>Pholiota</taxon>
    </lineage>
</organism>
<protein>
    <submittedName>
        <fullName evidence="1">Uncharacterized protein</fullName>
    </submittedName>
</protein>
<dbReference type="EMBL" id="MU155141">
    <property type="protein sequence ID" value="KAF9484699.1"/>
    <property type="molecule type" value="Genomic_DNA"/>
</dbReference>
<accession>A0A9P5ZBN1</accession>
<comment type="caution">
    <text evidence="1">The sequence shown here is derived from an EMBL/GenBank/DDBJ whole genome shotgun (WGS) entry which is preliminary data.</text>
</comment>